<evidence type="ECO:0000313" key="4">
    <source>
        <dbReference type="Proteomes" id="UP001057753"/>
    </source>
</evidence>
<dbReference type="InterPro" id="IPR036513">
    <property type="entry name" value="STAS_dom_sf"/>
</dbReference>
<keyword evidence="1" id="KW-0597">Phosphoprotein</keyword>
<protein>
    <submittedName>
        <fullName evidence="3">STAS domain-containing protein</fullName>
    </submittedName>
</protein>
<dbReference type="Gene3D" id="3.30.750.24">
    <property type="entry name" value="STAS domain"/>
    <property type="match status" value="1"/>
</dbReference>
<dbReference type="InterPro" id="IPR051932">
    <property type="entry name" value="Bact_StressResp_Reg"/>
</dbReference>
<dbReference type="AlphaFoldDB" id="A0A9Q4B326"/>
<evidence type="ECO:0000256" key="1">
    <source>
        <dbReference type="ARBA" id="ARBA00022553"/>
    </source>
</evidence>
<dbReference type="EMBL" id="JABXYM010000001">
    <property type="protein sequence ID" value="MCR6097060.1"/>
    <property type="molecule type" value="Genomic_DNA"/>
</dbReference>
<sequence length="286" mass="32931">MPSKFMQKAGERLVEEKDRLVKDVREAFYQKHEKASQELSKVESKDYLVELLHRIGQTLIEMNESGEKVYIEEWAKRFGRLAVESGVSVDRAMLVLPFLRKEIYNFIRKDFKQMNMPLEDYFYVADVINPMFDQVVYSFTQTYVEYNEQTFKQAREELMELSVPVVPLTKEVAILPVIGTIDTYRSKELLEKSLNRGRELELSYLIVDLSGVHVIDTAIAHNLFQLNDALKIIGVTAVISGLRPELVQTIVNLGISFKHMKVVSNLEQALQLTGLKIKENGQVLKL</sequence>
<dbReference type="Pfam" id="PF01740">
    <property type="entry name" value="STAS"/>
    <property type="match status" value="1"/>
</dbReference>
<reference evidence="3" key="1">
    <citation type="submission" date="2020-06" db="EMBL/GenBank/DDBJ databases">
        <title>Insight into the genomes of haloalkaliphilic bacilli from Kenyan soda lakes.</title>
        <authorList>
            <person name="Mwirichia R."/>
            <person name="Villamizar G.C."/>
            <person name="Poehlein A."/>
            <person name="Mugweru J."/>
            <person name="Kipnyargis A."/>
            <person name="Kiplimo D."/>
            <person name="Orwa P."/>
            <person name="Daniel R."/>
        </authorList>
    </citation>
    <scope>NUCLEOTIDE SEQUENCE</scope>
    <source>
        <strain evidence="3">B1096_S55</strain>
    </source>
</reference>
<name>A0A9Q4B326_SALAG</name>
<dbReference type="PANTHER" id="PTHR33745">
    <property type="entry name" value="RSBT ANTAGONIST PROTEIN RSBS-RELATED"/>
    <property type="match status" value="1"/>
</dbReference>
<dbReference type="CDD" id="cd07041">
    <property type="entry name" value="STAS_RsbR_RsbS_like"/>
    <property type="match status" value="1"/>
</dbReference>
<accession>A0A9Q4B326</accession>
<comment type="caution">
    <text evidence="3">The sequence shown here is derived from an EMBL/GenBank/DDBJ whole genome shotgun (WGS) entry which is preliminary data.</text>
</comment>
<gene>
    <name evidence="3" type="ORF">HXA33_10865</name>
</gene>
<dbReference type="InterPro" id="IPR002645">
    <property type="entry name" value="STAS_dom"/>
</dbReference>
<feature type="domain" description="STAS" evidence="2">
    <location>
        <begin position="162"/>
        <end position="273"/>
    </location>
</feature>
<dbReference type="SUPFAM" id="SSF52091">
    <property type="entry name" value="SpoIIaa-like"/>
    <property type="match status" value="1"/>
</dbReference>
<organism evidence="3 4">
    <name type="scientific">Salipaludibacillus agaradhaerens</name>
    <name type="common">Bacillus agaradhaerens</name>
    <dbReference type="NCBI Taxonomy" id="76935"/>
    <lineage>
        <taxon>Bacteria</taxon>
        <taxon>Bacillati</taxon>
        <taxon>Bacillota</taxon>
        <taxon>Bacilli</taxon>
        <taxon>Bacillales</taxon>
        <taxon>Bacillaceae</taxon>
    </lineage>
</organism>
<dbReference type="PANTHER" id="PTHR33745:SF3">
    <property type="entry name" value="RSBT CO-ANTAGONIST PROTEIN RSBRC"/>
    <property type="match status" value="1"/>
</dbReference>
<proteinExistence type="predicted"/>
<evidence type="ECO:0000313" key="3">
    <source>
        <dbReference type="EMBL" id="MCR6097060.1"/>
    </source>
</evidence>
<dbReference type="Proteomes" id="UP001057753">
    <property type="component" value="Unassembled WGS sequence"/>
</dbReference>
<dbReference type="RefSeq" id="WP_257821509.1">
    <property type="nucleotide sequence ID" value="NZ_JABXYM010000001.1"/>
</dbReference>
<keyword evidence="4" id="KW-1185">Reference proteome</keyword>
<evidence type="ECO:0000259" key="2">
    <source>
        <dbReference type="PROSITE" id="PS50801"/>
    </source>
</evidence>
<dbReference type="PROSITE" id="PS50801">
    <property type="entry name" value="STAS"/>
    <property type="match status" value="1"/>
</dbReference>